<protein>
    <submittedName>
        <fullName evidence="1">Uncharacterized protein</fullName>
    </submittedName>
</protein>
<accession>A0AAV5V4F2</accession>
<reference evidence="1" key="1">
    <citation type="submission" date="2023-10" db="EMBL/GenBank/DDBJ databases">
        <title>Genome assembly of Pristionchus species.</title>
        <authorList>
            <person name="Yoshida K."/>
            <person name="Sommer R.J."/>
        </authorList>
    </citation>
    <scope>NUCLEOTIDE SEQUENCE</scope>
    <source>
        <strain evidence="1">RS5133</strain>
    </source>
</reference>
<feature type="non-terminal residue" evidence="1">
    <location>
        <position position="107"/>
    </location>
</feature>
<dbReference type="AlphaFoldDB" id="A0AAV5V4F2"/>
<feature type="non-terminal residue" evidence="1">
    <location>
        <position position="1"/>
    </location>
</feature>
<proteinExistence type="predicted"/>
<dbReference type="Proteomes" id="UP001432322">
    <property type="component" value="Unassembled WGS sequence"/>
</dbReference>
<keyword evidence="2" id="KW-1185">Reference proteome</keyword>
<organism evidence="1 2">
    <name type="scientific">Pristionchus fissidentatus</name>
    <dbReference type="NCBI Taxonomy" id="1538716"/>
    <lineage>
        <taxon>Eukaryota</taxon>
        <taxon>Metazoa</taxon>
        <taxon>Ecdysozoa</taxon>
        <taxon>Nematoda</taxon>
        <taxon>Chromadorea</taxon>
        <taxon>Rhabditida</taxon>
        <taxon>Rhabditina</taxon>
        <taxon>Diplogasteromorpha</taxon>
        <taxon>Diplogasteroidea</taxon>
        <taxon>Neodiplogasteridae</taxon>
        <taxon>Pristionchus</taxon>
    </lineage>
</organism>
<comment type="caution">
    <text evidence="1">The sequence shown here is derived from an EMBL/GenBank/DDBJ whole genome shotgun (WGS) entry which is preliminary data.</text>
</comment>
<gene>
    <name evidence="1" type="ORF">PFISCL1PPCAC_4032</name>
</gene>
<dbReference type="EMBL" id="BTSY01000002">
    <property type="protein sequence ID" value="GMT12735.1"/>
    <property type="molecule type" value="Genomic_DNA"/>
</dbReference>
<evidence type="ECO:0000313" key="2">
    <source>
        <dbReference type="Proteomes" id="UP001432322"/>
    </source>
</evidence>
<evidence type="ECO:0000313" key="1">
    <source>
        <dbReference type="EMBL" id="GMT12735.1"/>
    </source>
</evidence>
<sequence>SDSPIVVFALNELLSIVFHIESFLLPVYARANQTIVNNMCWDYIITHFVENRDVNGHEEVSDSLDVEVSSMTDVYRLLHRITVPVELHSVREEFSSFYNATASLIWR</sequence>
<name>A0AAV5V4F2_9BILA</name>